<dbReference type="PANTHER" id="PTHR38777:SF1">
    <property type="entry name" value="DNAK SUPPRESSOR PROTEIN"/>
    <property type="match status" value="1"/>
</dbReference>
<evidence type="ECO:0000256" key="4">
    <source>
        <dbReference type="PROSITE-ProRule" id="PRU00510"/>
    </source>
</evidence>
<dbReference type="NCBIfam" id="TIGR02419">
    <property type="entry name" value="C4_traR_proteo"/>
    <property type="match status" value="1"/>
</dbReference>
<dbReference type="PANTHER" id="PTHR38777">
    <property type="entry name" value="FELS-2 PROPHAGE PROTEIN"/>
    <property type="match status" value="1"/>
</dbReference>
<dbReference type="PATRIC" id="fig|1261127.3.peg.2058"/>
<evidence type="ECO:0000256" key="1">
    <source>
        <dbReference type="ARBA" id="ARBA00022723"/>
    </source>
</evidence>
<dbReference type="EMBL" id="CP011132">
    <property type="protein sequence ID" value="AKE61908.1"/>
    <property type="molecule type" value="Genomic_DNA"/>
</dbReference>
<dbReference type="SUPFAM" id="SSF57716">
    <property type="entry name" value="Glucocorticoid receptor-like (DNA-binding domain)"/>
    <property type="match status" value="1"/>
</dbReference>
<evidence type="ECO:0000259" key="5">
    <source>
        <dbReference type="Pfam" id="PF01258"/>
    </source>
</evidence>
<dbReference type="AlphaFoldDB" id="A0A0F6RIM3"/>
<dbReference type="OrthoDB" id="962301at2"/>
<dbReference type="RefSeq" id="WP_046498025.1">
    <property type="nucleotide sequence ID" value="NZ_CP011132.1"/>
</dbReference>
<proteinExistence type="predicted"/>
<evidence type="ECO:0000256" key="3">
    <source>
        <dbReference type="ARBA" id="ARBA00022833"/>
    </source>
</evidence>
<dbReference type="PROSITE" id="PS51128">
    <property type="entry name" value="ZF_DKSA_2"/>
    <property type="match status" value="1"/>
</dbReference>
<protein>
    <submittedName>
        <fullName evidence="6">Conjugal transfer protein TraR</fullName>
    </submittedName>
</protein>
<accession>A0A0F6RIM3</accession>
<dbReference type="Proteomes" id="UP000034085">
    <property type="component" value="Chromosome"/>
</dbReference>
<organism evidence="6 7">
    <name type="scientific">Citrobacter amalonaticus Y19</name>
    <dbReference type="NCBI Taxonomy" id="1261127"/>
    <lineage>
        <taxon>Bacteria</taxon>
        <taxon>Pseudomonadati</taxon>
        <taxon>Pseudomonadota</taxon>
        <taxon>Gammaproteobacteria</taxon>
        <taxon>Enterobacterales</taxon>
        <taxon>Enterobacteriaceae</taxon>
        <taxon>Citrobacter</taxon>
    </lineage>
</organism>
<dbReference type="InterPro" id="IPR012783">
    <property type="entry name" value="Znf_C4_TraR"/>
</dbReference>
<keyword evidence="2" id="KW-0863">Zinc-finger</keyword>
<feature type="zinc finger region" description="dksA C4-type" evidence="4">
    <location>
        <begin position="36"/>
        <end position="60"/>
    </location>
</feature>
<sequence length="70" mass="8112">MMDEIDRDQEFNELQLENMIARSRIAASGSSSLYFCRKCGEAIPEKRRLLISGVSLCIECQTELERKYHV</sequence>
<evidence type="ECO:0000313" key="6">
    <source>
        <dbReference type="EMBL" id="AKE61908.1"/>
    </source>
</evidence>
<evidence type="ECO:0000256" key="2">
    <source>
        <dbReference type="ARBA" id="ARBA00022771"/>
    </source>
</evidence>
<dbReference type="KEGG" id="cama:F384_09880"/>
<dbReference type="GO" id="GO:1900378">
    <property type="term" value="P:positive regulation of secondary metabolite biosynthetic process"/>
    <property type="evidence" value="ECO:0007669"/>
    <property type="project" value="TreeGrafter"/>
</dbReference>
<dbReference type="GO" id="GO:0008270">
    <property type="term" value="F:zinc ion binding"/>
    <property type="evidence" value="ECO:0007669"/>
    <property type="project" value="UniProtKB-KW"/>
</dbReference>
<dbReference type="Gene3D" id="1.20.120.910">
    <property type="entry name" value="DksA, coiled-coil domain"/>
    <property type="match status" value="1"/>
</dbReference>
<keyword evidence="1" id="KW-0479">Metal-binding</keyword>
<feature type="domain" description="Zinc finger DksA/TraR C4-type" evidence="5">
    <location>
        <begin position="34"/>
        <end position="66"/>
    </location>
</feature>
<reference evidence="6 7" key="1">
    <citation type="journal article" date="2013" name="Appl. Microbiol. Biotechnol.">
        <title>Glycerol assimilation and production of 1,3-propanediol by Citrobacter amalonaticus Y19.</title>
        <authorList>
            <person name="Ainala S.K."/>
            <person name="Ashok S."/>
            <person name="Ko Y."/>
            <person name="Park S."/>
        </authorList>
    </citation>
    <scope>NUCLEOTIDE SEQUENCE [LARGE SCALE GENOMIC DNA]</scope>
    <source>
        <strain evidence="6 7">Y19</strain>
    </source>
</reference>
<dbReference type="HOGENOM" id="CLU_158637_1_0_6"/>
<dbReference type="InterPro" id="IPR000962">
    <property type="entry name" value="Znf_DskA_TraR"/>
</dbReference>
<gene>
    <name evidence="6" type="ORF">F384_09880</name>
</gene>
<dbReference type="Pfam" id="PF01258">
    <property type="entry name" value="zf-dskA_traR"/>
    <property type="match status" value="1"/>
</dbReference>
<keyword evidence="3" id="KW-0862">Zinc</keyword>
<evidence type="ECO:0000313" key="7">
    <source>
        <dbReference type="Proteomes" id="UP000034085"/>
    </source>
</evidence>
<name>A0A0F6RIM3_CITAM</name>